<proteinExistence type="predicted"/>
<dbReference type="Pfam" id="PF08659">
    <property type="entry name" value="KR"/>
    <property type="match status" value="1"/>
</dbReference>
<keyword evidence="3" id="KW-0472">Membrane</keyword>
<evidence type="ECO:0000256" key="3">
    <source>
        <dbReference type="SAM" id="Phobius"/>
    </source>
</evidence>
<feature type="domain" description="Ketoreductase (KR)" evidence="4">
    <location>
        <begin position="52"/>
        <end position="139"/>
    </location>
</feature>
<evidence type="ECO:0000259" key="4">
    <source>
        <dbReference type="Pfam" id="PF08659"/>
    </source>
</evidence>
<dbReference type="Gene3D" id="3.40.50.720">
    <property type="entry name" value="NAD(P)-binding Rossmann-like Domain"/>
    <property type="match status" value="1"/>
</dbReference>
<dbReference type="PANTHER" id="PTHR43157:SF31">
    <property type="entry name" value="PHOSPHATIDYLINOSITOL-GLYCAN BIOSYNTHESIS CLASS F PROTEIN"/>
    <property type="match status" value="1"/>
</dbReference>
<dbReference type="InterPro" id="IPR013968">
    <property type="entry name" value="PKS_KR"/>
</dbReference>
<dbReference type="PANTHER" id="PTHR43157">
    <property type="entry name" value="PHOSPHATIDYLINOSITOL-GLYCAN BIOSYNTHESIS CLASS F PROTEIN-RELATED"/>
    <property type="match status" value="1"/>
</dbReference>
<dbReference type="AlphaFoldDB" id="A0A9P5Y9K2"/>
<feature type="transmembrane region" description="Helical" evidence="3">
    <location>
        <begin position="18"/>
        <end position="35"/>
    </location>
</feature>
<protein>
    <recommendedName>
        <fullName evidence="4">Ketoreductase (KR) domain-containing protein</fullName>
    </recommendedName>
</protein>
<feature type="compositionally biased region" description="Basic and acidic residues" evidence="2">
    <location>
        <begin position="408"/>
        <end position="421"/>
    </location>
</feature>
<feature type="region of interest" description="Disordered" evidence="2">
    <location>
        <begin position="400"/>
        <end position="421"/>
    </location>
</feature>
<evidence type="ECO:0000256" key="1">
    <source>
        <dbReference type="ARBA" id="ARBA00023002"/>
    </source>
</evidence>
<gene>
    <name evidence="5" type="ORF">BDZ94DRAFT_1189745</name>
</gene>
<evidence type="ECO:0000313" key="6">
    <source>
        <dbReference type="Proteomes" id="UP000807353"/>
    </source>
</evidence>
<organism evidence="5 6">
    <name type="scientific">Collybia nuda</name>
    <dbReference type="NCBI Taxonomy" id="64659"/>
    <lineage>
        <taxon>Eukaryota</taxon>
        <taxon>Fungi</taxon>
        <taxon>Dikarya</taxon>
        <taxon>Basidiomycota</taxon>
        <taxon>Agaricomycotina</taxon>
        <taxon>Agaricomycetes</taxon>
        <taxon>Agaricomycetidae</taxon>
        <taxon>Agaricales</taxon>
        <taxon>Tricholomatineae</taxon>
        <taxon>Clitocybaceae</taxon>
        <taxon>Collybia</taxon>
    </lineage>
</organism>
<dbReference type="SUPFAM" id="SSF51735">
    <property type="entry name" value="NAD(P)-binding Rossmann-fold domains"/>
    <property type="match status" value="1"/>
</dbReference>
<dbReference type="GO" id="GO:0016491">
    <property type="term" value="F:oxidoreductase activity"/>
    <property type="evidence" value="ECO:0007669"/>
    <property type="project" value="UniProtKB-KW"/>
</dbReference>
<evidence type="ECO:0000256" key="2">
    <source>
        <dbReference type="SAM" id="MobiDB-lite"/>
    </source>
</evidence>
<accession>A0A9P5Y9K2</accession>
<sequence>MVLSIAWAAFTKFFPTEYAVHIVAAIGTVLVFRAFSQGRKTNRERDLHARVILVTGGFTPLGLTLLQSLAQRGAHIIALSPHPIDSPRVSILITLLRSTFSNEQIFAEQCDLNSPSSIRAFCTKFLTGQEQRLDAIVYAHEYQHIGSVGYLSRTQTLEEASSKREASSLSTFLMTTLLLPALLVAPVERDIRIITVVNPFYAAAVGPSHFALPFSSQSSEPPKSSSVFLQEGIRSLRTSIFTRHLQRILDALPTAQVPKTDDASSAVPVVSSKVQKSNIVAVSVSPGISRVDTMAPLLSADWATPGSSTVIGIILYLLLQPLLRIFTKAPSASLQTVLHVLFLPTPFKILAQSEPKSEADKTKASVIDESLTEIPEEVLKPGSLYADCAVVKLKVPVPASADQAAPDQRGDKAKGKGKGKEKVGAGLEDVIEIPDDGEFGGEVTGRLVWEAYEEALKTWEKANPPGSIEESAVGAKMDKGLETEGNAASHPGVNIT</sequence>
<dbReference type="Proteomes" id="UP000807353">
    <property type="component" value="Unassembled WGS sequence"/>
</dbReference>
<dbReference type="InterPro" id="IPR036291">
    <property type="entry name" value="NAD(P)-bd_dom_sf"/>
</dbReference>
<keyword evidence="3" id="KW-0812">Transmembrane</keyword>
<comment type="caution">
    <text evidence="5">The sequence shown here is derived from an EMBL/GenBank/DDBJ whole genome shotgun (WGS) entry which is preliminary data.</text>
</comment>
<dbReference type="EMBL" id="MU150249">
    <property type="protein sequence ID" value="KAF9465184.1"/>
    <property type="molecule type" value="Genomic_DNA"/>
</dbReference>
<dbReference type="OrthoDB" id="191979at2759"/>
<reference evidence="5" key="1">
    <citation type="submission" date="2020-11" db="EMBL/GenBank/DDBJ databases">
        <authorList>
            <consortium name="DOE Joint Genome Institute"/>
            <person name="Ahrendt S."/>
            <person name="Riley R."/>
            <person name="Andreopoulos W."/>
            <person name="Labutti K."/>
            <person name="Pangilinan J."/>
            <person name="Ruiz-Duenas F.J."/>
            <person name="Barrasa J.M."/>
            <person name="Sanchez-Garcia M."/>
            <person name="Camarero S."/>
            <person name="Miyauchi S."/>
            <person name="Serrano A."/>
            <person name="Linde D."/>
            <person name="Babiker R."/>
            <person name="Drula E."/>
            <person name="Ayuso-Fernandez I."/>
            <person name="Pacheco R."/>
            <person name="Padilla G."/>
            <person name="Ferreira P."/>
            <person name="Barriuso J."/>
            <person name="Kellner H."/>
            <person name="Castanera R."/>
            <person name="Alfaro M."/>
            <person name="Ramirez L."/>
            <person name="Pisabarro A.G."/>
            <person name="Kuo A."/>
            <person name="Tritt A."/>
            <person name="Lipzen A."/>
            <person name="He G."/>
            <person name="Yan M."/>
            <person name="Ng V."/>
            <person name="Cullen D."/>
            <person name="Martin F."/>
            <person name="Rosso M.-N."/>
            <person name="Henrissat B."/>
            <person name="Hibbett D."/>
            <person name="Martinez A.T."/>
            <person name="Grigoriev I.V."/>
        </authorList>
    </citation>
    <scope>NUCLEOTIDE SEQUENCE</scope>
    <source>
        <strain evidence="5">CBS 247.69</strain>
    </source>
</reference>
<keyword evidence="3" id="KW-1133">Transmembrane helix</keyword>
<keyword evidence="1" id="KW-0560">Oxidoreductase</keyword>
<name>A0A9P5Y9K2_9AGAR</name>
<evidence type="ECO:0000313" key="5">
    <source>
        <dbReference type="EMBL" id="KAF9465184.1"/>
    </source>
</evidence>
<feature type="transmembrane region" description="Helical" evidence="3">
    <location>
        <begin position="47"/>
        <end position="66"/>
    </location>
</feature>
<keyword evidence="6" id="KW-1185">Reference proteome</keyword>